<dbReference type="EMBL" id="LHZA01000072">
    <property type="protein sequence ID" value="KXV02507.1"/>
    <property type="molecule type" value="Genomic_DNA"/>
</dbReference>
<accession>A0A149QZE8</accession>
<dbReference type="Proteomes" id="UP000075473">
    <property type="component" value="Unassembled WGS sequence"/>
</dbReference>
<reference evidence="1 2" key="1">
    <citation type="submission" date="2015-06" db="EMBL/GenBank/DDBJ databases">
        <title>Improved classification and identification of acetic acid bacteria using matrix-assisted laser desorption/ionization time-of-flight mass spectrometry; Gluconobacter nephelii and Gluconobacter uchimurae are later heterotypic synonyms of Gluconobacter japonicus and Gluconobacter oxydans, respectively.</title>
        <authorList>
            <person name="Li L."/>
            <person name="Cleenwerck I."/>
            <person name="De Vuyst L."/>
            <person name="Vandamme P."/>
        </authorList>
    </citation>
    <scope>NUCLEOTIDE SEQUENCE [LARGE SCALE GENOMIC DNA]</scope>
    <source>
        <strain evidence="1 2">LMG 1625</strain>
    </source>
</reference>
<dbReference type="AlphaFoldDB" id="A0A149QZE8"/>
<organism evidence="1 2">
    <name type="scientific">Acetobacter cerevisiae</name>
    <dbReference type="NCBI Taxonomy" id="178900"/>
    <lineage>
        <taxon>Bacteria</taxon>
        <taxon>Pseudomonadati</taxon>
        <taxon>Pseudomonadota</taxon>
        <taxon>Alphaproteobacteria</taxon>
        <taxon>Acetobacterales</taxon>
        <taxon>Acetobacteraceae</taxon>
        <taxon>Acetobacter</taxon>
    </lineage>
</organism>
<protein>
    <submittedName>
        <fullName evidence="1">Uncharacterized protein</fullName>
    </submittedName>
</protein>
<sequence>MSDTSRYAATSDAVIIIPPFNPETDKRLPSHPHDPAALQDASLLSLGRIQNTPAAHALAEMVSEALRPHLGSRSAASIGSTRDKGRQKRLSEVGHILGGLIRPGFKGQWVAVNEGAGTWFWKPDRQLPVKHNAFWTKARAMEALGLIERVPGQHFKTIWGTMSGNAARIRATPLLLEWAQECGCSLASAAQDWMLVQPAVITQATTRLVSLRGFPKRQRGTTIPSREELPPPERLHDVAAFMTRLTTHLSRFHFSGCCQPVLYARFIGTEHLHGRIYASGSDNYQNGISKEERAAIRINTFPVTEVDVSASFLSIALALLGAPVPEGDPYRLPGLPDALRSAIKHWFVVFFGSGKAVKQWPDTTREDVRDAVEASTIMEAVFQRYPELKKLQQIIPPEIAATVPHELRSWAVGQYLTNVEAKIMRMAMTEHMNQGGVVLPLHDALMVPQAEEGKAYTCLQRASRAVLGREVLTNIF</sequence>
<comment type="caution">
    <text evidence="1">The sequence shown here is derived from an EMBL/GenBank/DDBJ whole genome shotgun (WGS) entry which is preliminary data.</text>
</comment>
<evidence type="ECO:0000313" key="2">
    <source>
        <dbReference type="Proteomes" id="UP000075473"/>
    </source>
</evidence>
<dbReference type="RefSeq" id="WP_062247506.1">
    <property type="nucleotide sequence ID" value="NZ_JAMYZS010000003.1"/>
</dbReference>
<evidence type="ECO:0000313" key="1">
    <source>
        <dbReference type="EMBL" id="KXV02507.1"/>
    </source>
</evidence>
<name>A0A149QZE8_9PROT</name>
<proteinExistence type="predicted"/>
<dbReference type="PATRIC" id="fig|178900.5.peg.2545"/>
<gene>
    <name evidence="1" type="ORF">AD928_00830</name>
</gene>